<dbReference type="InterPro" id="IPR036186">
    <property type="entry name" value="Serpin_sf"/>
</dbReference>
<evidence type="ECO:0000259" key="3">
    <source>
        <dbReference type="SMART" id="SM00093"/>
    </source>
</evidence>
<name>A0AAF0QUT6_SOLVR</name>
<dbReference type="Proteomes" id="UP001234989">
    <property type="component" value="Chromosome 4"/>
</dbReference>
<dbReference type="EMBL" id="CP133615">
    <property type="protein sequence ID" value="WMV27495.1"/>
    <property type="molecule type" value="Genomic_DNA"/>
</dbReference>
<protein>
    <recommendedName>
        <fullName evidence="3">Serpin domain-containing protein</fullName>
    </recommendedName>
</protein>
<comment type="similarity">
    <text evidence="1 2">Belongs to the serpin family.</text>
</comment>
<dbReference type="GO" id="GO:0005615">
    <property type="term" value="C:extracellular space"/>
    <property type="evidence" value="ECO:0007669"/>
    <property type="project" value="InterPro"/>
</dbReference>
<reference evidence="4" key="1">
    <citation type="submission" date="2023-08" db="EMBL/GenBank/DDBJ databases">
        <title>A de novo genome assembly of Solanum verrucosum Schlechtendal, a Mexican diploid species geographically isolated from the other diploid A-genome species in potato relatives.</title>
        <authorList>
            <person name="Hosaka K."/>
        </authorList>
    </citation>
    <scope>NUCLEOTIDE SEQUENCE</scope>
    <source>
        <tissue evidence="4">Young leaves</tissue>
    </source>
</reference>
<dbReference type="InterPro" id="IPR042185">
    <property type="entry name" value="Serpin_sf_2"/>
</dbReference>
<evidence type="ECO:0000313" key="5">
    <source>
        <dbReference type="Proteomes" id="UP001234989"/>
    </source>
</evidence>
<dbReference type="InterPro" id="IPR042178">
    <property type="entry name" value="Serpin_sf_1"/>
</dbReference>
<dbReference type="Gene3D" id="3.30.497.10">
    <property type="entry name" value="Antithrombin, subunit I, domain 2"/>
    <property type="match status" value="1"/>
</dbReference>
<dbReference type="Gene3D" id="2.30.39.10">
    <property type="entry name" value="Alpha-1-antitrypsin, domain 1"/>
    <property type="match status" value="1"/>
</dbReference>
<sequence length="410" mass="46384">MTKRKEEKIDYCPQVTSRIILKEIQKELKKTKNSNTNILLSPLSFHAVLNMTAVGARGDTLDQMLRFLGVRDINDLNSKFLNMATVIESNSNGGPDLSFLNGMWVAHTHEIRDSFKHLATTLYKIEPKIVDFKLKQAVVKDVNTWAESASKGLIKDILKPNNIRDTTKVLLANALYFKGTWNFNEERTIDKDFYLLNGDKISVPFMTGCDKFTYGSFEGYQVAKIPYEIGKNGDSKDFSMSIFLPNEKNGLPSLLEKVNSDPKFFTQKFNLWSASLDAFYIPKFKFTYTAMKQVVRTMKEMGLTLPFSKECREITEIVKPDGPFFVNGIIQKAFIEVNEKGTEAAAVTVLSDDDMGCSMYEPPRPRFVADHPFLFMVREEVSRLVLFTGAVLNPSNDHSDAISSSDSDDN</sequence>
<evidence type="ECO:0000256" key="1">
    <source>
        <dbReference type="ARBA" id="ARBA00009500"/>
    </source>
</evidence>
<gene>
    <name evidence="4" type="ORF">MTR67_020880</name>
</gene>
<dbReference type="GO" id="GO:0004867">
    <property type="term" value="F:serine-type endopeptidase inhibitor activity"/>
    <property type="evidence" value="ECO:0007669"/>
    <property type="project" value="InterPro"/>
</dbReference>
<dbReference type="InterPro" id="IPR000215">
    <property type="entry name" value="Serpin_fam"/>
</dbReference>
<dbReference type="InterPro" id="IPR023796">
    <property type="entry name" value="Serpin_dom"/>
</dbReference>
<dbReference type="CDD" id="cd02043">
    <property type="entry name" value="serpinP_plants"/>
    <property type="match status" value="1"/>
</dbReference>
<feature type="domain" description="Serpin" evidence="3">
    <location>
        <begin position="22"/>
        <end position="394"/>
    </location>
</feature>
<keyword evidence="5" id="KW-1185">Reference proteome</keyword>
<dbReference type="Pfam" id="PF00079">
    <property type="entry name" value="Serpin"/>
    <property type="match status" value="1"/>
</dbReference>
<proteinExistence type="inferred from homology"/>
<dbReference type="PANTHER" id="PTHR11461:SF315">
    <property type="entry name" value="SERPIN-Z3-LIKE"/>
    <property type="match status" value="1"/>
</dbReference>
<evidence type="ECO:0000256" key="2">
    <source>
        <dbReference type="RuleBase" id="RU000411"/>
    </source>
</evidence>
<accession>A0AAF0QUT6</accession>
<dbReference type="SUPFAM" id="SSF56574">
    <property type="entry name" value="Serpins"/>
    <property type="match status" value="1"/>
</dbReference>
<dbReference type="AlphaFoldDB" id="A0AAF0QUT6"/>
<dbReference type="PROSITE" id="PS00284">
    <property type="entry name" value="SERPIN"/>
    <property type="match status" value="1"/>
</dbReference>
<dbReference type="PANTHER" id="PTHR11461">
    <property type="entry name" value="SERINE PROTEASE INHIBITOR, SERPIN"/>
    <property type="match status" value="1"/>
</dbReference>
<organism evidence="4 5">
    <name type="scientific">Solanum verrucosum</name>
    <dbReference type="NCBI Taxonomy" id="315347"/>
    <lineage>
        <taxon>Eukaryota</taxon>
        <taxon>Viridiplantae</taxon>
        <taxon>Streptophyta</taxon>
        <taxon>Embryophyta</taxon>
        <taxon>Tracheophyta</taxon>
        <taxon>Spermatophyta</taxon>
        <taxon>Magnoliopsida</taxon>
        <taxon>eudicotyledons</taxon>
        <taxon>Gunneridae</taxon>
        <taxon>Pentapetalae</taxon>
        <taxon>asterids</taxon>
        <taxon>lamiids</taxon>
        <taxon>Solanales</taxon>
        <taxon>Solanaceae</taxon>
        <taxon>Solanoideae</taxon>
        <taxon>Solaneae</taxon>
        <taxon>Solanum</taxon>
    </lineage>
</organism>
<evidence type="ECO:0000313" key="4">
    <source>
        <dbReference type="EMBL" id="WMV27495.1"/>
    </source>
</evidence>
<dbReference type="SMART" id="SM00093">
    <property type="entry name" value="SERPIN"/>
    <property type="match status" value="1"/>
</dbReference>
<dbReference type="InterPro" id="IPR023795">
    <property type="entry name" value="Serpin_CS"/>
</dbReference>